<dbReference type="AlphaFoldDB" id="A0A1Y5FF00"/>
<evidence type="ECO:0008006" key="3">
    <source>
        <dbReference type="Google" id="ProtNLM"/>
    </source>
</evidence>
<dbReference type="Proteomes" id="UP000196531">
    <property type="component" value="Unassembled WGS sequence"/>
</dbReference>
<proteinExistence type="predicted"/>
<dbReference type="EMBL" id="MAAO01000006">
    <property type="protein sequence ID" value="OUR97172.1"/>
    <property type="molecule type" value="Genomic_DNA"/>
</dbReference>
<sequence>MVAQSKIIYFSEETNFSHLVRFYLQSEFNFNILQFNSDVLVKEYIKDKKDFFLILCDGSIPVGKTREFFDNFRTHRMNIPFFIVGNDEYISKFRNVGAELFHRDRFIEEVEGKVKKFFIKNHLIKPADYCPISFNTLTAFDGLQCDVFIKLNSGRHLKIYKEEDQIHQEDVNKYAKKGIELLYLNKKTSHWILKQIHINFKAIVDALDKGEKIHIAPEPVNEKKKKKGEADQSFTDLLKEIKEEKEAVKEKKIQESIDGAFNLSEEFKHDIDKRISKAVKVLSKNKNIKKFLDKMKVDRNPNQYFKIHVNLLCKMTCAIAQVMEWSHASTLEKLVYVSYMHDITMVEHPHVARIANLVEFKAIEGDLRPSEIEMFHNHPALIRDMINDSEDFPIEADKIIFQHHELPNSKGFPSKLQTIRILPLSCLFIIAHDFVDYIIDNPDWVMDEYIVRCKDNFVGAGFTKIIKKLSNLELK</sequence>
<reference evidence="2" key="1">
    <citation type="journal article" date="2017" name="Proc. Natl. Acad. Sci. U.S.A.">
        <title>Simulation of Deepwater Horizon oil plume reveals substrate specialization within a complex community of hydrocarbon-degraders.</title>
        <authorList>
            <person name="Hu P."/>
            <person name="Dubinsky E.A."/>
            <person name="Probst A.J."/>
            <person name="Wang J."/>
            <person name="Sieber C.M.K."/>
            <person name="Tom L.M."/>
            <person name="Gardinali P."/>
            <person name="Banfield J.F."/>
            <person name="Atlas R.M."/>
            <person name="Andersen G.L."/>
        </authorList>
    </citation>
    <scope>NUCLEOTIDE SEQUENCE [LARGE SCALE GENOMIC DNA]</scope>
</reference>
<evidence type="ECO:0000313" key="2">
    <source>
        <dbReference type="Proteomes" id="UP000196531"/>
    </source>
</evidence>
<evidence type="ECO:0000313" key="1">
    <source>
        <dbReference type="EMBL" id="OUR97172.1"/>
    </source>
</evidence>
<gene>
    <name evidence="1" type="ORF">A9Q84_12665</name>
</gene>
<name>A0A1Y5FF00_9BACT</name>
<organism evidence="1 2">
    <name type="scientific">Halobacteriovorax marinus</name>
    <dbReference type="NCBI Taxonomy" id="97084"/>
    <lineage>
        <taxon>Bacteria</taxon>
        <taxon>Pseudomonadati</taxon>
        <taxon>Bdellovibrionota</taxon>
        <taxon>Bacteriovoracia</taxon>
        <taxon>Bacteriovoracales</taxon>
        <taxon>Halobacteriovoraceae</taxon>
        <taxon>Halobacteriovorax</taxon>
    </lineage>
</organism>
<dbReference type="Gene3D" id="1.10.3210.10">
    <property type="entry name" value="Hypothetical protein af1432"/>
    <property type="match status" value="1"/>
</dbReference>
<accession>A0A1Y5FF00</accession>
<comment type="caution">
    <text evidence="1">The sequence shown here is derived from an EMBL/GenBank/DDBJ whole genome shotgun (WGS) entry which is preliminary data.</text>
</comment>
<protein>
    <recommendedName>
        <fullName evidence="3">HD-GYP domain-containing protein</fullName>
    </recommendedName>
</protein>